<evidence type="ECO:0000256" key="3">
    <source>
        <dbReference type="ARBA" id="ARBA00022598"/>
    </source>
</evidence>
<dbReference type="AlphaFoldDB" id="A0A2U1P979"/>
<evidence type="ECO:0000256" key="1">
    <source>
        <dbReference type="ARBA" id="ARBA00005594"/>
    </source>
</evidence>
<dbReference type="Proteomes" id="UP000245207">
    <property type="component" value="Unassembled WGS sequence"/>
</dbReference>
<dbReference type="EMBL" id="PKPP01001485">
    <property type="protein sequence ID" value="PWA82315.1"/>
    <property type="molecule type" value="Genomic_DNA"/>
</dbReference>
<gene>
    <name evidence="8" type="ORF">CTI12_AA176190</name>
</gene>
<dbReference type="Gene3D" id="3.40.50.620">
    <property type="entry name" value="HUPs"/>
    <property type="match status" value="1"/>
</dbReference>
<name>A0A2U1P979_ARTAN</name>
<dbReference type="EC" id="6.1.1.4" evidence="2"/>
<dbReference type="InterPro" id="IPR002302">
    <property type="entry name" value="Leu-tRNA-ligase"/>
</dbReference>
<dbReference type="GO" id="GO:0005829">
    <property type="term" value="C:cytosol"/>
    <property type="evidence" value="ECO:0007669"/>
    <property type="project" value="TreeGrafter"/>
</dbReference>
<dbReference type="GO" id="GO:0004823">
    <property type="term" value="F:leucine-tRNA ligase activity"/>
    <property type="evidence" value="ECO:0007669"/>
    <property type="project" value="UniProtKB-EC"/>
</dbReference>
<evidence type="ECO:0000256" key="2">
    <source>
        <dbReference type="ARBA" id="ARBA00013164"/>
    </source>
</evidence>
<evidence type="ECO:0000313" key="8">
    <source>
        <dbReference type="EMBL" id="PWA82315.1"/>
    </source>
</evidence>
<evidence type="ECO:0000256" key="4">
    <source>
        <dbReference type="ARBA" id="ARBA00022741"/>
    </source>
</evidence>
<dbReference type="GO" id="GO:0006429">
    <property type="term" value="P:leucyl-tRNA aminoacylation"/>
    <property type="evidence" value="ECO:0007669"/>
    <property type="project" value="InterPro"/>
</dbReference>
<sequence length="95" mass="11459">MFLSQLKWLEAKLKYRASKLEHSEQCVNTLSLQLKQLMRQWMLKITAYADRLLDDLDDLDWLESIKEMHRNWIQKSEGAEVVKKQIRKLLFIPQN</sequence>
<dbReference type="PANTHER" id="PTHR43740">
    <property type="entry name" value="LEUCYL-TRNA SYNTHETASE"/>
    <property type="match status" value="1"/>
</dbReference>
<dbReference type="OrthoDB" id="15954at2759"/>
<keyword evidence="7" id="KW-0030">Aminoacyl-tRNA synthetase</keyword>
<accession>A0A2U1P979</accession>
<organism evidence="8 9">
    <name type="scientific">Artemisia annua</name>
    <name type="common">Sweet wormwood</name>
    <dbReference type="NCBI Taxonomy" id="35608"/>
    <lineage>
        <taxon>Eukaryota</taxon>
        <taxon>Viridiplantae</taxon>
        <taxon>Streptophyta</taxon>
        <taxon>Embryophyta</taxon>
        <taxon>Tracheophyta</taxon>
        <taxon>Spermatophyta</taxon>
        <taxon>Magnoliopsida</taxon>
        <taxon>eudicotyledons</taxon>
        <taxon>Gunneridae</taxon>
        <taxon>Pentapetalae</taxon>
        <taxon>asterids</taxon>
        <taxon>campanulids</taxon>
        <taxon>Asterales</taxon>
        <taxon>Asteraceae</taxon>
        <taxon>Asteroideae</taxon>
        <taxon>Anthemideae</taxon>
        <taxon>Artemisiinae</taxon>
        <taxon>Artemisia</taxon>
    </lineage>
</organism>
<keyword evidence="5" id="KW-0067">ATP-binding</keyword>
<dbReference type="SUPFAM" id="SSF52374">
    <property type="entry name" value="Nucleotidylyl transferase"/>
    <property type="match status" value="1"/>
</dbReference>
<comment type="caution">
    <text evidence="8">The sequence shown here is derived from an EMBL/GenBank/DDBJ whole genome shotgun (WGS) entry which is preliminary data.</text>
</comment>
<keyword evidence="9" id="KW-1185">Reference proteome</keyword>
<keyword evidence="3 8" id="KW-0436">Ligase</keyword>
<dbReference type="PANTHER" id="PTHR43740:SF2">
    <property type="entry name" value="LEUCINE--TRNA LIGASE, MITOCHONDRIAL"/>
    <property type="match status" value="1"/>
</dbReference>
<protein>
    <recommendedName>
        <fullName evidence="2">leucine--tRNA ligase</fullName>
        <ecNumber evidence="2">6.1.1.4</ecNumber>
    </recommendedName>
</protein>
<dbReference type="InterPro" id="IPR014729">
    <property type="entry name" value="Rossmann-like_a/b/a_fold"/>
</dbReference>
<dbReference type="STRING" id="35608.A0A2U1P979"/>
<dbReference type="GO" id="GO:0005524">
    <property type="term" value="F:ATP binding"/>
    <property type="evidence" value="ECO:0007669"/>
    <property type="project" value="UniProtKB-KW"/>
</dbReference>
<proteinExistence type="inferred from homology"/>
<keyword evidence="4" id="KW-0547">Nucleotide-binding</keyword>
<evidence type="ECO:0000256" key="7">
    <source>
        <dbReference type="ARBA" id="ARBA00023146"/>
    </source>
</evidence>
<dbReference type="PRINTS" id="PR00985">
    <property type="entry name" value="TRNASYNTHLEU"/>
</dbReference>
<comment type="similarity">
    <text evidence="1">Belongs to the class-I aminoacyl-tRNA synthetase family.</text>
</comment>
<keyword evidence="6" id="KW-0648">Protein biosynthesis</keyword>
<evidence type="ECO:0000256" key="5">
    <source>
        <dbReference type="ARBA" id="ARBA00022840"/>
    </source>
</evidence>
<evidence type="ECO:0000256" key="6">
    <source>
        <dbReference type="ARBA" id="ARBA00022917"/>
    </source>
</evidence>
<evidence type="ECO:0000313" key="9">
    <source>
        <dbReference type="Proteomes" id="UP000245207"/>
    </source>
</evidence>
<reference evidence="8 9" key="1">
    <citation type="journal article" date="2018" name="Mol. Plant">
        <title>The genome of Artemisia annua provides insight into the evolution of Asteraceae family and artemisinin biosynthesis.</title>
        <authorList>
            <person name="Shen Q."/>
            <person name="Zhang L."/>
            <person name="Liao Z."/>
            <person name="Wang S."/>
            <person name="Yan T."/>
            <person name="Shi P."/>
            <person name="Liu M."/>
            <person name="Fu X."/>
            <person name="Pan Q."/>
            <person name="Wang Y."/>
            <person name="Lv Z."/>
            <person name="Lu X."/>
            <person name="Zhang F."/>
            <person name="Jiang W."/>
            <person name="Ma Y."/>
            <person name="Chen M."/>
            <person name="Hao X."/>
            <person name="Li L."/>
            <person name="Tang Y."/>
            <person name="Lv G."/>
            <person name="Zhou Y."/>
            <person name="Sun X."/>
            <person name="Brodelius P.E."/>
            <person name="Rose J.K.C."/>
            <person name="Tang K."/>
        </authorList>
    </citation>
    <scope>NUCLEOTIDE SEQUENCE [LARGE SCALE GENOMIC DNA]</scope>
    <source>
        <strain evidence="9">cv. Huhao1</strain>
        <tissue evidence="8">Leaf</tissue>
    </source>
</reference>